<dbReference type="PANTHER" id="PTHR16305:SF35">
    <property type="entry name" value="TRANSCRIPTIONAL ACTIVATOR DOMAIN"/>
    <property type="match status" value="1"/>
</dbReference>
<evidence type="ECO:0000313" key="5">
    <source>
        <dbReference type="Proteomes" id="UP000636960"/>
    </source>
</evidence>
<dbReference type="GO" id="GO:0006355">
    <property type="term" value="P:regulation of DNA-templated transcription"/>
    <property type="evidence" value="ECO:0007669"/>
    <property type="project" value="InterPro"/>
</dbReference>
<evidence type="ECO:0000256" key="2">
    <source>
        <dbReference type="ARBA" id="ARBA00022840"/>
    </source>
</evidence>
<dbReference type="EMBL" id="BOMV01000001">
    <property type="protein sequence ID" value="GIE92794.1"/>
    <property type="molecule type" value="Genomic_DNA"/>
</dbReference>
<dbReference type="Pfam" id="PF13191">
    <property type="entry name" value="AAA_16"/>
    <property type="match status" value="1"/>
</dbReference>
<evidence type="ECO:0000256" key="1">
    <source>
        <dbReference type="ARBA" id="ARBA00022741"/>
    </source>
</evidence>
<dbReference type="AlphaFoldDB" id="A0A919JT12"/>
<dbReference type="CDD" id="cd06170">
    <property type="entry name" value="LuxR_C_like"/>
    <property type="match status" value="1"/>
</dbReference>
<gene>
    <name evidence="4" type="ORF">Ari01nite_02590</name>
</gene>
<sequence length="865" mass="89177">MEYAETWPLIGRDDELKAAATALTSGGLVLTGQPGVGRTRLAGEVLRRWVATGGEHEWVTATRTAAAEPLAAVSHLLPAGLRAGQLPAVLAAAAARFARRPGPVLVGVDDAHLLDDASATLLHHLAARRLATLVVTVRDGEPVPDAVRPLCTGTRIETGPLPPPAARRLLSAALGGPVDPISARRLVRLAAGNPLLLRELLTDTLEGGELDRTEGCWHWTGRVPAGRRLTGTITSRLRTLPADVRAVLELVAAAEPLILARAEQVTGPAAIEAAERSGLAVADRDGTRSRLRLAQPLAGVVLRAGLPAGRATAIRRDLTGTHGSGPVRLHDDVLLAGVRHRGLLMAAARRAVARFDLAPAERLAAAARDAGHPAADWLLAEILLLRGRSAEAAAVLPTVPPRTPGQDVTGGLVRYWGLNRVVEAERALHGGHPLTRATRSWLLLFDGHCHDALTTAESVAGPALPPAAGRPALLRAAAAGALAAGLLGRRARAGELAAAGAAAAGDDPWGRALAGFGLCAARLVAGEPAAAGSLAEDGHRAAVFAEAPALAGVWAGLRGMAATAMGRPATGRAALREALVLLDGADPAHLSWVLLAELAGACALAGDTAEAAACLARSDEHRTAANRIFVAWAERNRAWVLAAGGSVPAAVRRVEHAARLARETQQPGLEVLCHYDAARLGAAHRARHRLRELAARLPDGFAGVLADAAGGLADRDPAVLERATAALAARGHTLLAAEVAVAALDAYRRAGRTDGTRRAAERAATLAGLCPGVRTPLLGGGATRGRAPAALTLREREVALLAPALPSREIAARLGLSVRTVDNVLGRVYQKLGIGGRAELSTILPATPVPARVPALSGRTPGHDD</sequence>
<keyword evidence="5" id="KW-1185">Reference proteome</keyword>
<dbReference type="Gene3D" id="3.40.50.300">
    <property type="entry name" value="P-loop containing nucleotide triphosphate hydrolases"/>
    <property type="match status" value="1"/>
</dbReference>
<dbReference type="PANTHER" id="PTHR16305">
    <property type="entry name" value="TESTICULAR SOLUBLE ADENYLYL CYCLASE"/>
    <property type="match status" value="1"/>
</dbReference>
<accession>A0A919JT12</accession>
<dbReference type="InterPro" id="IPR000792">
    <property type="entry name" value="Tscrpt_reg_LuxR_C"/>
</dbReference>
<dbReference type="GO" id="GO:0005737">
    <property type="term" value="C:cytoplasm"/>
    <property type="evidence" value="ECO:0007669"/>
    <property type="project" value="TreeGrafter"/>
</dbReference>
<dbReference type="GO" id="GO:0004016">
    <property type="term" value="F:adenylate cyclase activity"/>
    <property type="evidence" value="ECO:0007669"/>
    <property type="project" value="TreeGrafter"/>
</dbReference>
<keyword evidence="1" id="KW-0547">Nucleotide-binding</keyword>
<dbReference type="InterPro" id="IPR036388">
    <property type="entry name" value="WH-like_DNA-bd_sf"/>
</dbReference>
<protein>
    <submittedName>
        <fullName evidence="4">Transcriptional regulator</fullName>
    </submittedName>
</protein>
<reference evidence="4" key="1">
    <citation type="submission" date="2021-01" db="EMBL/GenBank/DDBJ databases">
        <title>Whole genome shotgun sequence of Actinoplanes rishiriensis NBRC 108556.</title>
        <authorList>
            <person name="Komaki H."/>
            <person name="Tamura T."/>
        </authorList>
    </citation>
    <scope>NUCLEOTIDE SEQUENCE</scope>
    <source>
        <strain evidence="4">NBRC 108556</strain>
    </source>
</reference>
<evidence type="ECO:0000313" key="4">
    <source>
        <dbReference type="EMBL" id="GIE92794.1"/>
    </source>
</evidence>
<feature type="domain" description="HTH luxR-type" evidence="3">
    <location>
        <begin position="784"/>
        <end position="848"/>
    </location>
</feature>
<proteinExistence type="predicted"/>
<dbReference type="SUPFAM" id="SSF52540">
    <property type="entry name" value="P-loop containing nucleoside triphosphate hydrolases"/>
    <property type="match status" value="1"/>
</dbReference>
<dbReference type="InterPro" id="IPR041664">
    <property type="entry name" value="AAA_16"/>
</dbReference>
<dbReference type="Proteomes" id="UP000636960">
    <property type="component" value="Unassembled WGS sequence"/>
</dbReference>
<dbReference type="GO" id="GO:0005524">
    <property type="term" value="F:ATP binding"/>
    <property type="evidence" value="ECO:0007669"/>
    <property type="project" value="UniProtKB-KW"/>
</dbReference>
<organism evidence="4 5">
    <name type="scientific">Paractinoplanes rishiriensis</name>
    <dbReference type="NCBI Taxonomy" id="1050105"/>
    <lineage>
        <taxon>Bacteria</taxon>
        <taxon>Bacillati</taxon>
        <taxon>Actinomycetota</taxon>
        <taxon>Actinomycetes</taxon>
        <taxon>Micromonosporales</taxon>
        <taxon>Micromonosporaceae</taxon>
        <taxon>Paractinoplanes</taxon>
    </lineage>
</organism>
<dbReference type="GO" id="GO:0003677">
    <property type="term" value="F:DNA binding"/>
    <property type="evidence" value="ECO:0007669"/>
    <property type="project" value="InterPro"/>
</dbReference>
<dbReference type="InterPro" id="IPR027417">
    <property type="entry name" value="P-loop_NTPase"/>
</dbReference>
<dbReference type="InterPro" id="IPR016032">
    <property type="entry name" value="Sig_transdc_resp-reg_C-effctor"/>
</dbReference>
<dbReference type="SUPFAM" id="SSF46894">
    <property type="entry name" value="C-terminal effector domain of the bipartite response regulators"/>
    <property type="match status" value="1"/>
</dbReference>
<keyword evidence="2" id="KW-0067">ATP-binding</keyword>
<evidence type="ECO:0000259" key="3">
    <source>
        <dbReference type="PROSITE" id="PS50043"/>
    </source>
</evidence>
<dbReference type="Gene3D" id="1.10.10.10">
    <property type="entry name" value="Winged helix-like DNA-binding domain superfamily/Winged helix DNA-binding domain"/>
    <property type="match status" value="1"/>
</dbReference>
<dbReference type="Pfam" id="PF00196">
    <property type="entry name" value="GerE"/>
    <property type="match status" value="1"/>
</dbReference>
<dbReference type="PROSITE" id="PS50043">
    <property type="entry name" value="HTH_LUXR_2"/>
    <property type="match status" value="1"/>
</dbReference>
<dbReference type="SMART" id="SM00421">
    <property type="entry name" value="HTH_LUXR"/>
    <property type="match status" value="1"/>
</dbReference>
<comment type="caution">
    <text evidence="4">The sequence shown here is derived from an EMBL/GenBank/DDBJ whole genome shotgun (WGS) entry which is preliminary data.</text>
</comment>
<name>A0A919JT12_9ACTN</name>